<accession>A0AAE9GZD6</accession>
<dbReference type="InterPro" id="IPR029046">
    <property type="entry name" value="LolA/LolB/LppX"/>
</dbReference>
<reference evidence="14" key="2">
    <citation type="journal article" date="2022" name="Res Sq">
        <title>Evolution of multicellular longitudinally dividing oral cavity symbionts (Neisseriaceae).</title>
        <authorList>
            <person name="Nyongesa S."/>
            <person name="Weber P."/>
            <person name="Bernet E."/>
            <person name="Pullido F."/>
            <person name="Nieckarz M."/>
            <person name="Delaby M."/>
            <person name="Nieves C."/>
            <person name="Viehboeck T."/>
            <person name="Krause N."/>
            <person name="Rivera-Millot A."/>
            <person name="Nakamura A."/>
            <person name="Vischer N."/>
            <person name="VanNieuwenhze M."/>
            <person name="Brun Y."/>
            <person name="Cava F."/>
            <person name="Bulgheresi S."/>
            <person name="Veyrier F."/>
        </authorList>
    </citation>
    <scope>NUCLEOTIDE SEQUENCE</scope>
    <source>
        <strain evidence="14">1258/02</strain>
    </source>
</reference>
<evidence type="ECO:0000256" key="6">
    <source>
        <dbReference type="ARBA" id="ARBA00022729"/>
    </source>
</evidence>
<comment type="subunit">
    <text evidence="3">Monomer.</text>
</comment>
<dbReference type="RefSeq" id="WP_132952508.1">
    <property type="nucleotide sequence ID" value="NZ_CP091507.1"/>
</dbReference>
<dbReference type="EMBL" id="CP091507">
    <property type="protein sequence ID" value="UOO80618.1"/>
    <property type="molecule type" value="Genomic_DNA"/>
</dbReference>
<keyword evidence="5" id="KW-0813">Transport</keyword>
<organism evidence="14 15">
    <name type="scientific">Uruburuella suis</name>
    <dbReference type="NCBI Taxonomy" id="252130"/>
    <lineage>
        <taxon>Bacteria</taxon>
        <taxon>Pseudomonadati</taxon>
        <taxon>Pseudomonadota</taxon>
        <taxon>Betaproteobacteria</taxon>
        <taxon>Neisseriales</taxon>
        <taxon>Neisseriaceae</taxon>
        <taxon>Uruburuella</taxon>
    </lineage>
</organism>
<sequence length="202" mass="22002">MNINIRISAAKLFALSAAVLLAACAQPRMATSDSWREQTEMPDFTAGGRLAVKVNEKGSYANFDWTHQNQVQTIDVNTPLGNTVGQLCQDGQGVLAVDGKGQVYQAASAEALSEQLLGYALPVQYLDVWANGQWVKNAPYQILPDGRLQQFEWTITRRLKEDGTPRILQLESPKLSLRLVFDQITYSKSSGAAGQCAARAGA</sequence>
<evidence type="ECO:0000256" key="5">
    <source>
        <dbReference type="ARBA" id="ARBA00022448"/>
    </source>
</evidence>
<evidence type="ECO:0000256" key="12">
    <source>
        <dbReference type="ARBA" id="ARBA00023288"/>
    </source>
</evidence>
<keyword evidence="11" id="KW-0998">Cell outer membrane</keyword>
<evidence type="ECO:0000256" key="8">
    <source>
        <dbReference type="ARBA" id="ARBA00023136"/>
    </source>
</evidence>
<dbReference type="GO" id="GO:0015031">
    <property type="term" value="P:protein transport"/>
    <property type="evidence" value="ECO:0007669"/>
    <property type="project" value="UniProtKB-KW"/>
</dbReference>
<evidence type="ECO:0000256" key="9">
    <source>
        <dbReference type="ARBA" id="ARBA00023139"/>
    </source>
</evidence>
<keyword evidence="12 14" id="KW-0449">Lipoprotein</keyword>
<evidence type="ECO:0000256" key="13">
    <source>
        <dbReference type="SAM" id="SignalP"/>
    </source>
</evidence>
<dbReference type="KEGG" id="usu:LVJ78_05175"/>
<comment type="similarity">
    <text evidence="2">Belongs to the LolB family.</text>
</comment>
<evidence type="ECO:0000313" key="14">
    <source>
        <dbReference type="EMBL" id="UOO80618.1"/>
    </source>
</evidence>
<evidence type="ECO:0000256" key="7">
    <source>
        <dbReference type="ARBA" id="ARBA00022927"/>
    </source>
</evidence>
<evidence type="ECO:0000256" key="11">
    <source>
        <dbReference type="ARBA" id="ARBA00023237"/>
    </source>
</evidence>
<keyword evidence="10" id="KW-0143">Chaperone</keyword>
<name>A0AAE9GZD6_9NEIS</name>
<feature type="chain" id="PRO_5042156718" description="Outer-membrane lipoprotein LolB" evidence="13">
    <location>
        <begin position="31"/>
        <end position="202"/>
    </location>
</feature>
<dbReference type="AlphaFoldDB" id="A0AAE9GZD6"/>
<dbReference type="Proteomes" id="UP000829756">
    <property type="component" value="Chromosome"/>
</dbReference>
<dbReference type="Pfam" id="PF03550">
    <property type="entry name" value="LolB"/>
    <property type="match status" value="1"/>
</dbReference>
<comment type="subcellular location">
    <subcellularLocation>
        <location evidence="1">Cell outer membrane</location>
        <topology evidence="1">Lipid-anchor</topology>
    </subcellularLocation>
</comment>
<evidence type="ECO:0000256" key="3">
    <source>
        <dbReference type="ARBA" id="ARBA00011245"/>
    </source>
</evidence>
<protein>
    <recommendedName>
        <fullName evidence="4">Outer-membrane lipoprotein LolB</fullName>
    </recommendedName>
</protein>
<keyword evidence="8" id="KW-0472">Membrane</keyword>
<evidence type="ECO:0000256" key="2">
    <source>
        <dbReference type="ARBA" id="ARBA00009696"/>
    </source>
</evidence>
<evidence type="ECO:0000313" key="15">
    <source>
        <dbReference type="Proteomes" id="UP000829756"/>
    </source>
</evidence>
<evidence type="ECO:0000256" key="4">
    <source>
        <dbReference type="ARBA" id="ARBA00016202"/>
    </source>
</evidence>
<evidence type="ECO:0000256" key="1">
    <source>
        <dbReference type="ARBA" id="ARBA00004459"/>
    </source>
</evidence>
<evidence type="ECO:0000256" key="10">
    <source>
        <dbReference type="ARBA" id="ARBA00023186"/>
    </source>
</evidence>
<keyword evidence="7" id="KW-0653">Protein transport</keyword>
<feature type="signal peptide" evidence="13">
    <location>
        <begin position="1"/>
        <end position="30"/>
    </location>
</feature>
<gene>
    <name evidence="14" type="primary">lolB</name>
    <name evidence="14" type="ORF">LVJ78_05175</name>
</gene>
<proteinExistence type="inferred from homology"/>
<keyword evidence="6 13" id="KW-0732">Signal</keyword>
<dbReference type="GO" id="GO:0009279">
    <property type="term" value="C:cell outer membrane"/>
    <property type="evidence" value="ECO:0007669"/>
    <property type="project" value="UniProtKB-SubCell"/>
</dbReference>
<dbReference type="InterPro" id="IPR004565">
    <property type="entry name" value="OM_lipoprot_LolB"/>
</dbReference>
<dbReference type="SUPFAM" id="SSF89392">
    <property type="entry name" value="Prokaryotic lipoproteins and lipoprotein localization factors"/>
    <property type="match status" value="1"/>
</dbReference>
<keyword evidence="9" id="KW-0564">Palmitate</keyword>
<dbReference type="CDD" id="cd16326">
    <property type="entry name" value="LolB"/>
    <property type="match status" value="1"/>
</dbReference>
<reference evidence="14" key="1">
    <citation type="submission" date="2021-12" db="EMBL/GenBank/DDBJ databases">
        <authorList>
            <person name="Veyrier F.J."/>
        </authorList>
    </citation>
    <scope>NUCLEOTIDE SEQUENCE</scope>
    <source>
        <strain evidence="14">1258/02</strain>
    </source>
</reference>
<dbReference type="Gene3D" id="2.50.20.10">
    <property type="entry name" value="Lipoprotein localisation LolA/LolB/LppX"/>
    <property type="match status" value="1"/>
</dbReference>
<dbReference type="PROSITE" id="PS51257">
    <property type="entry name" value="PROKAR_LIPOPROTEIN"/>
    <property type="match status" value="1"/>
</dbReference>
<dbReference type="NCBIfam" id="TIGR00548">
    <property type="entry name" value="lolB"/>
    <property type="match status" value="1"/>
</dbReference>